<evidence type="ECO:0000313" key="2">
    <source>
        <dbReference type="Proteomes" id="UP000192783"/>
    </source>
</evidence>
<organism evidence="1 2">
    <name type="scientific">Desulfacinum hydrothermale DSM 13146</name>
    <dbReference type="NCBI Taxonomy" id="1121390"/>
    <lineage>
        <taxon>Bacteria</taxon>
        <taxon>Pseudomonadati</taxon>
        <taxon>Thermodesulfobacteriota</taxon>
        <taxon>Syntrophobacteria</taxon>
        <taxon>Syntrophobacterales</taxon>
        <taxon>Syntrophobacteraceae</taxon>
        <taxon>Desulfacinum</taxon>
    </lineage>
</organism>
<protein>
    <submittedName>
        <fullName evidence="1">Uncharacterized protein</fullName>
    </submittedName>
</protein>
<dbReference type="STRING" id="1121390.SAMN02746041_02041"/>
<sequence length="95" mass="11201">MTTKGNGMALTPERLKEQKEDYFVAQWEDEQLYMTPHCHCGNVLDEQYYCDQCKRQCTCQVILCRDGQTLNVVEKFLHGNPDFKHFQVHLLEEDS</sequence>
<evidence type="ECO:0000313" key="1">
    <source>
        <dbReference type="EMBL" id="SMC24559.1"/>
    </source>
</evidence>
<name>A0A1W1XKR1_9BACT</name>
<keyword evidence="2" id="KW-1185">Reference proteome</keyword>
<proteinExistence type="predicted"/>
<accession>A0A1W1XKR1</accession>
<dbReference type="EMBL" id="FWXF01000010">
    <property type="protein sequence ID" value="SMC24559.1"/>
    <property type="molecule type" value="Genomic_DNA"/>
</dbReference>
<gene>
    <name evidence="1" type="ORF">SAMN02746041_02041</name>
</gene>
<reference evidence="1 2" key="1">
    <citation type="submission" date="2017-04" db="EMBL/GenBank/DDBJ databases">
        <authorList>
            <person name="Afonso C.L."/>
            <person name="Miller P.J."/>
            <person name="Scott M.A."/>
            <person name="Spackman E."/>
            <person name="Goraichik I."/>
            <person name="Dimitrov K.M."/>
            <person name="Suarez D.L."/>
            <person name="Swayne D.E."/>
        </authorList>
    </citation>
    <scope>NUCLEOTIDE SEQUENCE [LARGE SCALE GENOMIC DNA]</scope>
    <source>
        <strain evidence="1 2">DSM 13146</strain>
    </source>
</reference>
<dbReference type="Proteomes" id="UP000192783">
    <property type="component" value="Unassembled WGS sequence"/>
</dbReference>
<dbReference type="AlphaFoldDB" id="A0A1W1XKR1"/>